<dbReference type="EMBL" id="WHWB01034471">
    <property type="protein sequence ID" value="KAJ7409493.1"/>
    <property type="molecule type" value="Genomic_DNA"/>
</dbReference>
<name>A0ABQ9CZK0_9PASS</name>
<protein>
    <submittedName>
        <fullName evidence="1">Uncharacterized protein</fullName>
    </submittedName>
</protein>
<gene>
    <name evidence="1" type="ORF">WISP_115301</name>
</gene>
<sequence>MCHQQLSQGEIRITSQLITVGGYKYRGYKVPYAEKESCNMRNNMASRTRAAILPLYLAQVLCPGLGSQFRKDIGVLEPVQRRAMRLIKGLKYKPCEKQLKELGEFSLEKRRLRGDLITLFNCMKGGCSQVGVRLFSQATSSRTGGHSLNLYQRRFRLDIRMKYFTDGVIRHWNRLPRQVVESPSWEVSQKKLDVALSAMV</sequence>
<keyword evidence="2" id="KW-1185">Reference proteome</keyword>
<comment type="caution">
    <text evidence="1">The sequence shown here is derived from an EMBL/GenBank/DDBJ whole genome shotgun (WGS) entry which is preliminary data.</text>
</comment>
<accession>A0ABQ9CZK0</accession>
<evidence type="ECO:0000313" key="1">
    <source>
        <dbReference type="EMBL" id="KAJ7409493.1"/>
    </source>
</evidence>
<evidence type="ECO:0000313" key="2">
    <source>
        <dbReference type="Proteomes" id="UP001145742"/>
    </source>
</evidence>
<proteinExistence type="predicted"/>
<organism evidence="1 2">
    <name type="scientific">Willisornis vidua</name>
    <name type="common">Xingu scale-backed antbird</name>
    <dbReference type="NCBI Taxonomy" id="1566151"/>
    <lineage>
        <taxon>Eukaryota</taxon>
        <taxon>Metazoa</taxon>
        <taxon>Chordata</taxon>
        <taxon>Craniata</taxon>
        <taxon>Vertebrata</taxon>
        <taxon>Euteleostomi</taxon>
        <taxon>Archelosauria</taxon>
        <taxon>Archosauria</taxon>
        <taxon>Dinosauria</taxon>
        <taxon>Saurischia</taxon>
        <taxon>Theropoda</taxon>
        <taxon>Coelurosauria</taxon>
        <taxon>Aves</taxon>
        <taxon>Neognathae</taxon>
        <taxon>Neoaves</taxon>
        <taxon>Telluraves</taxon>
        <taxon>Australaves</taxon>
        <taxon>Passeriformes</taxon>
        <taxon>Thamnophilidae</taxon>
        <taxon>Willisornis</taxon>
    </lineage>
</organism>
<dbReference type="Proteomes" id="UP001145742">
    <property type="component" value="Unassembled WGS sequence"/>
</dbReference>
<reference evidence="1" key="1">
    <citation type="submission" date="2019-10" db="EMBL/GenBank/DDBJ databases">
        <authorList>
            <person name="Soares A.E.R."/>
            <person name="Aleixo A."/>
            <person name="Schneider P."/>
            <person name="Miyaki C.Y."/>
            <person name="Schneider M.P."/>
            <person name="Mello C."/>
            <person name="Vasconcelos A.T.R."/>
        </authorList>
    </citation>
    <scope>NUCLEOTIDE SEQUENCE</scope>
    <source>
        <tissue evidence="1">Muscle</tissue>
    </source>
</reference>